<feature type="transmembrane region" description="Helical" evidence="1">
    <location>
        <begin position="6"/>
        <end position="25"/>
    </location>
</feature>
<keyword evidence="1" id="KW-0472">Membrane</keyword>
<reference evidence="2" key="2">
    <citation type="journal article" date="2023" name="IMA Fungus">
        <title>Comparative genomic study of the Penicillium genus elucidates a diverse pangenome and 15 lateral gene transfer events.</title>
        <authorList>
            <person name="Petersen C."/>
            <person name="Sorensen T."/>
            <person name="Nielsen M.R."/>
            <person name="Sondergaard T.E."/>
            <person name="Sorensen J.L."/>
            <person name="Fitzpatrick D.A."/>
            <person name="Frisvad J.C."/>
            <person name="Nielsen K.L."/>
        </authorList>
    </citation>
    <scope>NUCLEOTIDE SEQUENCE</scope>
    <source>
        <strain evidence="2">IBT 23319</strain>
    </source>
</reference>
<evidence type="ECO:0000313" key="2">
    <source>
        <dbReference type="EMBL" id="KAJ5222790.1"/>
    </source>
</evidence>
<organism evidence="2 3">
    <name type="scientific">Penicillium citrinum</name>
    <dbReference type="NCBI Taxonomy" id="5077"/>
    <lineage>
        <taxon>Eukaryota</taxon>
        <taxon>Fungi</taxon>
        <taxon>Dikarya</taxon>
        <taxon>Ascomycota</taxon>
        <taxon>Pezizomycotina</taxon>
        <taxon>Eurotiomycetes</taxon>
        <taxon>Eurotiomycetidae</taxon>
        <taxon>Eurotiales</taxon>
        <taxon>Aspergillaceae</taxon>
        <taxon>Penicillium</taxon>
    </lineage>
</organism>
<protein>
    <submittedName>
        <fullName evidence="2">Uncharacterized protein</fullName>
    </submittedName>
</protein>
<dbReference type="OrthoDB" id="4525412at2759"/>
<reference evidence="2" key="1">
    <citation type="submission" date="2022-11" db="EMBL/GenBank/DDBJ databases">
        <authorList>
            <person name="Petersen C."/>
        </authorList>
    </citation>
    <scope>NUCLEOTIDE SEQUENCE</scope>
    <source>
        <strain evidence="2">IBT 23319</strain>
    </source>
</reference>
<accession>A0A9W9NML3</accession>
<name>A0A9W9NML3_PENCI</name>
<dbReference type="RefSeq" id="XP_056497713.1">
    <property type="nucleotide sequence ID" value="XM_056647948.1"/>
</dbReference>
<evidence type="ECO:0000313" key="3">
    <source>
        <dbReference type="Proteomes" id="UP001147733"/>
    </source>
</evidence>
<sequence length="158" mass="18965">SNRHPILGFNFVFWIIVYIVADSTFKRSRTAEEILAYNFTNLIQRECFKDQLYIYRICANVILEVIYSQIFDYQNYNIYIKYQSILKSLYIQILIYDLEPDYKYRNIEQNITHYGDPNISIKLDAVSIDIFENTDKIKIINQKNYLLISQISDQPLIY</sequence>
<keyword evidence="1" id="KW-0812">Transmembrane</keyword>
<evidence type="ECO:0000256" key="1">
    <source>
        <dbReference type="SAM" id="Phobius"/>
    </source>
</evidence>
<keyword evidence="3" id="KW-1185">Reference proteome</keyword>
<dbReference type="Proteomes" id="UP001147733">
    <property type="component" value="Unassembled WGS sequence"/>
</dbReference>
<dbReference type="EMBL" id="JAPQKT010000008">
    <property type="protein sequence ID" value="KAJ5222790.1"/>
    <property type="molecule type" value="Genomic_DNA"/>
</dbReference>
<proteinExistence type="predicted"/>
<dbReference type="GeneID" id="81387115"/>
<feature type="non-terminal residue" evidence="2">
    <location>
        <position position="1"/>
    </location>
</feature>
<gene>
    <name evidence="2" type="ORF">N7469_009030</name>
</gene>
<dbReference type="AlphaFoldDB" id="A0A9W9NML3"/>
<comment type="caution">
    <text evidence="2">The sequence shown here is derived from an EMBL/GenBank/DDBJ whole genome shotgun (WGS) entry which is preliminary data.</text>
</comment>
<keyword evidence="1" id="KW-1133">Transmembrane helix</keyword>